<dbReference type="GeneID" id="63756783"/>
<evidence type="ECO:0008006" key="3">
    <source>
        <dbReference type="Google" id="ProtNLM"/>
    </source>
</evidence>
<keyword evidence="2" id="KW-1185">Reference proteome</keyword>
<dbReference type="EMBL" id="KV878592">
    <property type="protein sequence ID" value="OJJ55401.1"/>
    <property type="molecule type" value="Genomic_DNA"/>
</dbReference>
<gene>
    <name evidence="1" type="ORF">ASPSYDRAFT_135050</name>
</gene>
<dbReference type="AlphaFoldDB" id="A0A1L9T7P8"/>
<sequence length="218" mass="24868">MLIGLLRVLLEKPASTDHGAFESWRKQAFSTLPGVSGVDFLTATDEVKEGNTYRYENAYHVEDASLITTELIQSLISTEKESIGLEKVDFHLYERIAFNTRDDIEPRDRPTGTVVVTVGMSPIETEEIIKDFYAWYREEHMPILRDVPGWRTGSRYKRLATFGSNAEFAAPYVAIHQYNPKNGLGGEQWSKSIKSKWTQKVMSQLAAPNHRRVWKVDA</sequence>
<organism evidence="1 2">
    <name type="scientific">Aspergillus sydowii CBS 593.65</name>
    <dbReference type="NCBI Taxonomy" id="1036612"/>
    <lineage>
        <taxon>Eukaryota</taxon>
        <taxon>Fungi</taxon>
        <taxon>Dikarya</taxon>
        <taxon>Ascomycota</taxon>
        <taxon>Pezizomycotina</taxon>
        <taxon>Eurotiomycetes</taxon>
        <taxon>Eurotiomycetidae</taxon>
        <taxon>Eurotiales</taxon>
        <taxon>Aspergillaceae</taxon>
        <taxon>Aspergillus</taxon>
        <taxon>Aspergillus subgen. Nidulantes</taxon>
    </lineage>
</organism>
<dbReference type="OrthoDB" id="2851338at2759"/>
<dbReference type="InterPro" id="IPR011008">
    <property type="entry name" value="Dimeric_a/b-barrel"/>
</dbReference>
<dbReference type="VEuPathDB" id="FungiDB:ASPSYDRAFT_135050"/>
<dbReference type="SUPFAM" id="SSF54909">
    <property type="entry name" value="Dimeric alpha+beta barrel"/>
    <property type="match status" value="1"/>
</dbReference>
<reference evidence="2" key="1">
    <citation type="journal article" date="2017" name="Genome Biol.">
        <title>Comparative genomics reveals high biological diversity and specific adaptations in the industrially and medically important fungal genus Aspergillus.</title>
        <authorList>
            <person name="de Vries R.P."/>
            <person name="Riley R."/>
            <person name="Wiebenga A."/>
            <person name="Aguilar-Osorio G."/>
            <person name="Amillis S."/>
            <person name="Uchima C.A."/>
            <person name="Anderluh G."/>
            <person name="Asadollahi M."/>
            <person name="Askin M."/>
            <person name="Barry K."/>
            <person name="Battaglia E."/>
            <person name="Bayram O."/>
            <person name="Benocci T."/>
            <person name="Braus-Stromeyer S.A."/>
            <person name="Caldana C."/>
            <person name="Canovas D."/>
            <person name="Cerqueira G.C."/>
            <person name="Chen F."/>
            <person name="Chen W."/>
            <person name="Choi C."/>
            <person name="Clum A."/>
            <person name="Dos Santos R.A."/>
            <person name="Damasio A.R."/>
            <person name="Diallinas G."/>
            <person name="Emri T."/>
            <person name="Fekete E."/>
            <person name="Flipphi M."/>
            <person name="Freyberg S."/>
            <person name="Gallo A."/>
            <person name="Gournas C."/>
            <person name="Habgood R."/>
            <person name="Hainaut M."/>
            <person name="Harispe M.L."/>
            <person name="Henrissat B."/>
            <person name="Hilden K.S."/>
            <person name="Hope R."/>
            <person name="Hossain A."/>
            <person name="Karabika E."/>
            <person name="Karaffa L."/>
            <person name="Karanyi Z."/>
            <person name="Krasevec N."/>
            <person name="Kuo A."/>
            <person name="Kusch H."/>
            <person name="LaButti K."/>
            <person name="Lagendijk E.L."/>
            <person name="Lapidus A."/>
            <person name="Levasseur A."/>
            <person name="Lindquist E."/>
            <person name="Lipzen A."/>
            <person name="Logrieco A.F."/>
            <person name="MacCabe A."/>
            <person name="Maekelae M.R."/>
            <person name="Malavazi I."/>
            <person name="Melin P."/>
            <person name="Meyer V."/>
            <person name="Mielnichuk N."/>
            <person name="Miskei M."/>
            <person name="Molnar A.P."/>
            <person name="Mule G."/>
            <person name="Ngan C.Y."/>
            <person name="Orejas M."/>
            <person name="Orosz E."/>
            <person name="Ouedraogo J.P."/>
            <person name="Overkamp K.M."/>
            <person name="Park H.-S."/>
            <person name="Perrone G."/>
            <person name="Piumi F."/>
            <person name="Punt P.J."/>
            <person name="Ram A.F."/>
            <person name="Ramon A."/>
            <person name="Rauscher S."/>
            <person name="Record E."/>
            <person name="Riano-Pachon D.M."/>
            <person name="Robert V."/>
            <person name="Roehrig J."/>
            <person name="Ruller R."/>
            <person name="Salamov A."/>
            <person name="Salih N.S."/>
            <person name="Samson R.A."/>
            <person name="Sandor E."/>
            <person name="Sanguinetti M."/>
            <person name="Schuetze T."/>
            <person name="Sepcic K."/>
            <person name="Shelest E."/>
            <person name="Sherlock G."/>
            <person name="Sophianopoulou V."/>
            <person name="Squina F.M."/>
            <person name="Sun H."/>
            <person name="Susca A."/>
            <person name="Todd R.B."/>
            <person name="Tsang A."/>
            <person name="Unkles S.E."/>
            <person name="van de Wiele N."/>
            <person name="van Rossen-Uffink D."/>
            <person name="Oliveira J.V."/>
            <person name="Vesth T.C."/>
            <person name="Visser J."/>
            <person name="Yu J.-H."/>
            <person name="Zhou M."/>
            <person name="Andersen M.R."/>
            <person name="Archer D.B."/>
            <person name="Baker S.E."/>
            <person name="Benoit I."/>
            <person name="Brakhage A.A."/>
            <person name="Braus G.H."/>
            <person name="Fischer R."/>
            <person name="Frisvad J.C."/>
            <person name="Goldman G.H."/>
            <person name="Houbraken J."/>
            <person name="Oakley B."/>
            <person name="Pocsi I."/>
            <person name="Scazzocchio C."/>
            <person name="Seiboth B."/>
            <person name="vanKuyk P.A."/>
            <person name="Wortman J."/>
            <person name="Dyer P.S."/>
            <person name="Grigoriev I.V."/>
        </authorList>
    </citation>
    <scope>NUCLEOTIDE SEQUENCE [LARGE SCALE GENOMIC DNA]</scope>
    <source>
        <strain evidence="2">CBS 593.65</strain>
    </source>
</reference>
<proteinExistence type="predicted"/>
<evidence type="ECO:0000313" key="1">
    <source>
        <dbReference type="EMBL" id="OJJ55401.1"/>
    </source>
</evidence>
<accession>A0A1L9T7P8</accession>
<dbReference type="RefSeq" id="XP_040699207.1">
    <property type="nucleotide sequence ID" value="XM_040840710.1"/>
</dbReference>
<name>A0A1L9T7P8_9EURO</name>
<evidence type="ECO:0000313" key="2">
    <source>
        <dbReference type="Proteomes" id="UP000184356"/>
    </source>
</evidence>
<protein>
    <recommendedName>
        <fullName evidence="3">EthD domain-containing protein</fullName>
    </recommendedName>
</protein>
<dbReference type="Proteomes" id="UP000184356">
    <property type="component" value="Unassembled WGS sequence"/>
</dbReference>